<name>A0ABW5Z3Y8_9FLAO</name>
<dbReference type="InterPro" id="IPR007492">
    <property type="entry name" value="LytTR_DNA-bd_dom"/>
</dbReference>
<dbReference type="SMART" id="SM00850">
    <property type="entry name" value="LytTR"/>
    <property type="match status" value="1"/>
</dbReference>
<feature type="modified residue" description="4-aspartylphosphate" evidence="1">
    <location>
        <position position="55"/>
    </location>
</feature>
<dbReference type="PANTHER" id="PTHR37299:SF1">
    <property type="entry name" value="STAGE 0 SPORULATION PROTEIN A HOMOLOG"/>
    <property type="match status" value="1"/>
</dbReference>
<dbReference type="Proteomes" id="UP001597549">
    <property type="component" value="Unassembled WGS sequence"/>
</dbReference>
<comment type="caution">
    <text evidence="4">The sequence shown here is derived from an EMBL/GenBank/DDBJ whole genome shotgun (WGS) entry which is preliminary data.</text>
</comment>
<evidence type="ECO:0000313" key="4">
    <source>
        <dbReference type="EMBL" id="MFD2907545.1"/>
    </source>
</evidence>
<organism evidence="4 5">
    <name type="scientific">Flavobacterium ardleyense</name>
    <dbReference type="NCBI Taxonomy" id="2038737"/>
    <lineage>
        <taxon>Bacteria</taxon>
        <taxon>Pseudomonadati</taxon>
        <taxon>Bacteroidota</taxon>
        <taxon>Flavobacteriia</taxon>
        <taxon>Flavobacteriales</taxon>
        <taxon>Flavobacteriaceae</taxon>
        <taxon>Flavobacterium</taxon>
    </lineage>
</organism>
<dbReference type="SMART" id="SM00448">
    <property type="entry name" value="REC"/>
    <property type="match status" value="1"/>
</dbReference>
<evidence type="ECO:0000256" key="1">
    <source>
        <dbReference type="PROSITE-ProRule" id="PRU00169"/>
    </source>
</evidence>
<feature type="domain" description="HTH LytTR-type" evidence="3">
    <location>
        <begin position="148"/>
        <end position="255"/>
    </location>
</feature>
<dbReference type="Pfam" id="PF00072">
    <property type="entry name" value="Response_reg"/>
    <property type="match status" value="1"/>
</dbReference>
<dbReference type="Gene3D" id="2.40.50.1020">
    <property type="entry name" value="LytTr DNA-binding domain"/>
    <property type="match status" value="1"/>
</dbReference>
<dbReference type="Pfam" id="PF04397">
    <property type="entry name" value="LytTR"/>
    <property type="match status" value="1"/>
</dbReference>
<dbReference type="Gene3D" id="3.40.50.2300">
    <property type="match status" value="1"/>
</dbReference>
<dbReference type="PROSITE" id="PS50110">
    <property type="entry name" value="RESPONSE_REGULATORY"/>
    <property type="match status" value="1"/>
</dbReference>
<dbReference type="SUPFAM" id="SSF52172">
    <property type="entry name" value="CheY-like"/>
    <property type="match status" value="1"/>
</dbReference>
<dbReference type="InterPro" id="IPR001789">
    <property type="entry name" value="Sig_transdc_resp-reg_receiver"/>
</dbReference>
<protein>
    <submittedName>
        <fullName evidence="4">LytR/AlgR family response regulator transcription factor</fullName>
    </submittedName>
</protein>
<dbReference type="PANTHER" id="PTHR37299">
    <property type="entry name" value="TRANSCRIPTIONAL REGULATOR-RELATED"/>
    <property type="match status" value="1"/>
</dbReference>
<gene>
    <name evidence="4" type="ORF">ACFSX9_02240</name>
</gene>
<reference evidence="5" key="1">
    <citation type="journal article" date="2019" name="Int. J. Syst. Evol. Microbiol.">
        <title>The Global Catalogue of Microorganisms (GCM) 10K type strain sequencing project: providing services to taxonomists for standard genome sequencing and annotation.</title>
        <authorList>
            <consortium name="The Broad Institute Genomics Platform"/>
            <consortium name="The Broad Institute Genome Sequencing Center for Infectious Disease"/>
            <person name="Wu L."/>
            <person name="Ma J."/>
        </authorList>
    </citation>
    <scope>NUCLEOTIDE SEQUENCE [LARGE SCALE GENOMIC DNA]</scope>
    <source>
        <strain evidence="5">KCTC 52644</strain>
    </source>
</reference>
<dbReference type="InterPro" id="IPR011006">
    <property type="entry name" value="CheY-like_superfamily"/>
</dbReference>
<sequence length="255" mass="30028">MIKILIIEDEIPARKKLKRFLDELETTTEIVAEIDTVEVAIEFLKESKIDLIFSDIELLDGNAFEIYNRVSVSCPIIFTTAYDQFLMNAFETNGIAYLLKPFSKDRFQAAWDKFLLFRNSSVNENQQLNNLTELIRQNFVQNSYKKRFTIHAHQRIYFLDTENITFFEASESVIFAVDINGKKHLLSESTLKDIEKQLNPVDFFRINRSTLINKQHIEKIERYTKNTLALKLVGYKEYLKTSQSSTHSFREWIEK</sequence>
<evidence type="ECO:0000313" key="5">
    <source>
        <dbReference type="Proteomes" id="UP001597549"/>
    </source>
</evidence>
<dbReference type="EMBL" id="JBHUOL010000006">
    <property type="protein sequence ID" value="MFD2907545.1"/>
    <property type="molecule type" value="Genomic_DNA"/>
</dbReference>
<feature type="domain" description="Response regulatory" evidence="2">
    <location>
        <begin position="3"/>
        <end position="115"/>
    </location>
</feature>
<evidence type="ECO:0000259" key="3">
    <source>
        <dbReference type="PROSITE" id="PS50930"/>
    </source>
</evidence>
<accession>A0ABW5Z3Y8</accession>
<dbReference type="RefSeq" id="WP_379803847.1">
    <property type="nucleotide sequence ID" value="NZ_JBHUOL010000006.1"/>
</dbReference>
<evidence type="ECO:0000259" key="2">
    <source>
        <dbReference type="PROSITE" id="PS50110"/>
    </source>
</evidence>
<proteinExistence type="predicted"/>
<keyword evidence="5" id="KW-1185">Reference proteome</keyword>
<keyword evidence="1" id="KW-0597">Phosphoprotein</keyword>
<dbReference type="PROSITE" id="PS50930">
    <property type="entry name" value="HTH_LYTTR"/>
    <property type="match status" value="1"/>
</dbReference>
<dbReference type="InterPro" id="IPR046947">
    <property type="entry name" value="LytR-like"/>
</dbReference>